<evidence type="ECO:0000256" key="2">
    <source>
        <dbReference type="ARBA" id="ARBA00010617"/>
    </source>
</evidence>
<keyword evidence="7 8" id="KW-0349">Heme</keyword>
<keyword evidence="10" id="KW-1185">Reference proteome</keyword>
<evidence type="ECO:0000256" key="6">
    <source>
        <dbReference type="ARBA" id="ARBA00023004"/>
    </source>
</evidence>
<comment type="subcellular location">
    <subcellularLocation>
        <location evidence="1">Membrane</location>
        <topology evidence="1">Single-pass membrane protein</topology>
    </subcellularLocation>
</comment>
<evidence type="ECO:0000256" key="4">
    <source>
        <dbReference type="ARBA" id="ARBA00022723"/>
    </source>
</evidence>
<dbReference type="GO" id="GO:0005506">
    <property type="term" value="F:iron ion binding"/>
    <property type="evidence" value="ECO:0007669"/>
    <property type="project" value="InterPro"/>
</dbReference>
<dbReference type="GO" id="GO:0004497">
    <property type="term" value="F:monooxygenase activity"/>
    <property type="evidence" value="ECO:0007669"/>
    <property type="project" value="UniProtKB-KW"/>
</dbReference>
<evidence type="ECO:0000313" key="10">
    <source>
        <dbReference type="Proteomes" id="UP000315295"/>
    </source>
</evidence>
<keyword evidence="3" id="KW-0812">Transmembrane</keyword>
<dbReference type="AlphaFoldDB" id="A0A540MUR7"/>
<dbReference type="InterPro" id="IPR036396">
    <property type="entry name" value="Cyt_P450_sf"/>
</dbReference>
<name>A0A540MUR7_MALBA</name>
<accession>A0A540MUR7</accession>
<proteinExistence type="inferred from homology"/>
<evidence type="ECO:0000256" key="1">
    <source>
        <dbReference type="ARBA" id="ARBA00004167"/>
    </source>
</evidence>
<reference evidence="9 10" key="1">
    <citation type="journal article" date="2019" name="G3 (Bethesda)">
        <title>Sequencing of a Wild Apple (Malus baccata) Genome Unravels the Differences Between Cultivated and Wild Apple Species Regarding Disease Resistance and Cold Tolerance.</title>
        <authorList>
            <person name="Chen X."/>
        </authorList>
    </citation>
    <scope>NUCLEOTIDE SEQUENCE [LARGE SCALE GENOMIC DNA]</scope>
    <source>
        <strain evidence="10">cv. Shandingzi</strain>
        <tissue evidence="9">Leaves</tissue>
    </source>
</reference>
<dbReference type="GO" id="GO:0010268">
    <property type="term" value="P:brassinosteroid homeostasis"/>
    <property type="evidence" value="ECO:0007669"/>
    <property type="project" value="TreeGrafter"/>
</dbReference>
<dbReference type="GO" id="GO:0016132">
    <property type="term" value="P:brassinosteroid biosynthetic process"/>
    <property type="evidence" value="ECO:0007669"/>
    <property type="project" value="TreeGrafter"/>
</dbReference>
<dbReference type="PANTHER" id="PTHR24286:SF235">
    <property type="entry name" value="CYTOCHROME P450"/>
    <property type="match status" value="1"/>
</dbReference>
<dbReference type="InterPro" id="IPR002403">
    <property type="entry name" value="Cyt_P450_E_grp-IV"/>
</dbReference>
<comment type="caution">
    <text evidence="9">The sequence shown here is derived from an EMBL/GenBank/DDBJ whole genome shotgun (WGS) entry which is preliminary data.</text>
</comment>
<keyword evidence="5" id="KW-0472">Membrane</keyword>
<keyword evidence="5" id="KW-1133">Transmembrane helix</keyword>
<evidence type="ECO:0000313" key="9">
    <source>
        <dbReference type="EMBL" id="TQE02546.1"/>
    </source>
</evidence>
<dbReference type="GO" id="GO:0016125">
    <property type="term" value="P:sterol metabolic process"/>
    <property type="evidence" value="ECO:0007669"/>
    <property type="project" value="TreeGrafter"/>
</dbReference>
<evidence type="ECO:0000256" key="7">
    <source>
        <dbReference type="PIRSR" id="PIRSR602403-1"/>
    </source>
</evidence>
<protein>
    <recommendedName>
        <fullName evidence="11">Cytochrome P450</fullName>
    </recommendedName>
</protein>
<dbReference type="InterPro" id="IPR017972">
    <property type="entry name" value="Cyt_P450_CS"/>
</dbReference>
<dbReference type="PRINTS" id="PR00385">
    <property type="entry name" value="P450"/>
</dbReference>
<dbReference type="Gene3D" id="1.10.630.10">
    <property type="entry name" value="Cytochrome P450"/>
    <property type="match status" value="1"/>
</dbReference>
<evidence type="ECO:0000256" key="5">
    <source>
        <dbReference type="ARBA" id="ARBA00022989"/>
    </source>
</evidence>
<dbReference type="CDD" id="cd11043">
    <property type="entry name" value="CYP90-like"/>
    <property type="match status" value="1"/>
</dbReference>
<dbReference type="STRING" id="106549.A0A540MUR7"/>
<dbReference type="GO" id="GO:0016020">
    <property type="term" value="C:membrane"/>
    <property type="evidence" value="ECO:0007669"/>
    <property type="project" value="UniProtKB-SubCell"/>
</dbReference>
<dbReference type="InterPro" id="IPR001128">
    <property type="entry name" value="Cyt_P450"/>
</dbReference>
<evidence type="ECO:0000256" key="8">
    <source>
        <dbReference type="RuleBase" id="RU000461"/>
    </source>
</evidence>
<feature type="binding site" description="axial binding residue" evidence="7">
    <location>
        <position position="445"/>
    </location>
    <ligand>
        <name>heme</name>
        <dbReference type="ChEBI" id="CHEBI:30413"/>
    </ligand>
    <ligandPart>
        <name>Fe</name>
        <dbReference type="ChEBI" id="CHEBI:18248"/>
    </ligandPart>
</feature>
<dbReference type="GO" id="GO:0016705">
    <property type="term" value="F:oxidoreductase activity, acting on paired donors, with incorporation or reduction of molecular oxygen"/>
    <property type="evidence" value="ECO:0007669"/>
    <property type="project" value="InterPro"/>
</dbReference>
<dbReference type="SUPFAM" id="SSF48264">
    <property type="entry name" value="Cytochrome P450"/>
    <property type="match status" value="1"/>
</dbReference>
<comment type="cofactor">
    <cofactor evidence="7">
        <name>heme</name>
        <dbReference type="ChEBI" id="CHEBI:30413"/>
    </cofactor>
</comment>
<dbReference type="GO" id="GO:0020037">
    <property type="term" value="F:heme binding"/>
    <property type="evidence" value="ECO:0007669"/>
    <property type="project" value="InterPro"/>
</dbReference>
<organism evidence="9 10">
    <name type="scientific">Malus baccata</name>
    <name type="common">Siberian crab apple</name>
    <name type="synonym">Pyrus baccata</name>
    <dbReference type="NCBI Taxonomy" id="106549"/>
    <lineage>
        <taxon>Eukaryota</taxon>
        <taxon>Viridiplantae</taxon>
        <taxon>Streptophyta</taxon>
        <taxon>Embryophyta</taxon>
        <taxon>Tracheophyta</taxon>
        <taxon>Spermatophyta</taxon>
        <taxon>Magnoliopsida</taxon>
        <taxon>eudicotyledons</taxon>
        <taxon>Gunneridae</taxon>
        <taxon>Pentapetalae</taxon>
        <taxon>rosids</taxon>
        <taxon>fabids</taxon>
        <taxon>Rosales</taxon>
        <taxon>Rosaceae</taxon>
        <taxon>Amygdaloideae</taxon>
        <taxon>Maleae</taxon>
        <taxon>Malus</taxon>
    </lineage>
</organism>
<gene>
    <name evidence="9" type="ORF">C1H46_011852</name>
</gene>
<dbReference type="PROSITE" id="PS00086">
    <property type="entry name" value="CYTOCHROME_P450"/>
    <property type="match status" value="1"/>
</dbReference>
<evidence type="ECO:0008006" key="11">
    <source>
        <dbReference type="Google" id="ProtNLM"/>
    </source>
</evidence>
<dbReference type="PANTHER" id="PTHR24286">
    <property type="entry name" value="CYTOCHROME P450 26"/>
    <property type="match status" value="1"/>
</dbReference>
<evidence type="ECO:0000256" key="3">
    <source>
        <dbReference type="ARBA" id="ARBA00022692"/>
    </source>
</evidence>
<keyword evidence="8" id="KW-0503">Monooxygenase</keyword>
<dbReference type="PRINTS" id="PR00465">
    <property type="entry name" value="EP450IV"/>
</dbReference>
<dbReference type="Pfam" id="PF00067">
    <property type="entry name" value="p450"/>
    <property type="match status" value="1"/>
</dbReference>
<comment type="similarity">
    <text evidence="2 8">Belongs to the cytochrome P450 family.</text>
</comment>
<dbReference type="Proteomes" id="UP000315295">
    <property type="component" value="Unassembled WGS sequence"/>
</dbReference>
<keyword evidence="8" id="KW-0560">Oxidoreductase</keyword>
<keyword evidence="4 7" id="KW-0479">Metal-binding</keyword>
<dbReference type="EMBL" id="VIEB01000174">
    <property type="protein sequence ID" value="TQE02546.1"/>
    <property type="molecule type" value="Genomic_DNA"/>
</dbReference>
<sequence length="497" mass="56257">MATFEIFSKMLNPSREELLLFVKNYSDILIAALLSIVTVLLVPKIARGRVTSSKGSIPGGLGLPIFGETLSFLSTSNSAKGCYDFVRRRRMLYGDWFKTRLFGKIHVYVPSSEGARTIFASDFATFDKAYLKPMSDAVGVDSLLVVAQETHRRIRRLLSDPFSMSSLPTFIQKLDKILCQELKTREESGEKFSVLALSMKLTSDAMCTLLMSVTDDKILRMFEHDCALVSDAMISFPVMIPGTRYYNGMKARARVMKVFKDMIAERRSGKEYSDDFLQSMIERDTCPDNEKLTDAEIMDNLLTLIIAGQTTTSAAMMWSLKFLDENREVLDRLREEQLTIARARPEGASATHEDIKNMPYCVKVMKETLRLANVLVWFPRVATSDCTLEGFEIKKGWRVNIDVTRIHMNPDLFPNPTQFDPSRFDVPEMPKPYSYIPFGSGPRSCLGTNMAKATIMIFLHRVVSGYSWTIHDWDPSLEKMSHIPRLSSGLPITLKAL</sequence>
<keyword evidence="6 7" id="KW-0408">Iron</keyword>